<dbReference type="EMBL" id="WKJL01000001">
    <property type="protein sequence ID" value="MRW82893.1"/>
    <property type="molecule type" value="Genomic_DNA"/>
</dbReference>
<keyword evidence="1" id="KW-0732">Signal</keyword>
<organism evidence="2 3">
    <name type="scientific">Duganella aquatilis</name>
    <dbReference type="NCBI Taxonomy" id="2666082"/>
    <lineage>
        <taxon>Bacteria</taxon>
        <taxon>Pseudomonadati</taxon>
        <taxon>Pseudomonadota</taxon>
        <taxon>Betaproteobacteria</taxon>
        <taxon>Burkholderiales</taxon>
        <taxon>Oxalobacteraceae</taxon>
        <taxon>Telluria group</taxon>
        <taxon>Duganella</taxon>
    </lineage>
</organism>
<dbReference type="Proteomes" id="UP000439986">
    <property type="component" value="Unassembled WGS sequence"/>
</dbReference>
<sequence length="451" mass="46720">MKMIIFAIAAILALALAAVVDLFADATGIGKPAARKVELYGKAFAEIARAHMQNHMAASGMQLGILTLNGLIPTIYEAMDVVSRELVGFIPAVSRDSSAERAAVGQVVMSPVVGALPAEDLVAAAFAPMAPDRPIGNVQMTIAKARSVPFGITGEETKGLQNAGTLGTINRDSIVQAFRTLTNEVETDLAALHIYASRAYGTAATTPFGIASDLSDFAQSRKILDDNGVPQSDLHMVLGSSAVANIRGKQTGLFRVNEAGTDDLLRRGALGEVEGFDLHNSAQVKKTVTAGTAAGATTNATGYSVGATVITIASAGTGAVIAGDILTVAGDTEKYVIVSGDTDVSNGGVLTIAEPGLQKAIPAAATALTLVAATTRNMFFHRSAIQLATRAPAMPEGGDSADDVVLITDPYSGLTYEFCLYRGKRSVRWEVNLAWGVKAVAPRHIGLLIGA</sequence>
<feature type="signal peptide" evidence="1">
    <location>
        <begin position="1"/>
        <end position="24"/>
    </location>
</feature>
<evidence type="ECO:0000256" key="1">
    <source>
        <dbReference type="SAM" id="SignalP"/>
    </source>
</evidence>
<feature type="chain" id="PRO_5033025198" evidence="1">
    <location>
        <begin position="25"/>
        <end position="451"/>
    </location>
</feature>
<dbReference type="AlphaFoldDB" id="A0A844CRI8"/>
<accession>A0A844CRI8</accession>
<keyword evidence="3" id="KW-1185">Reference proteome</keyword>
<reference evidence="2 3" key="1">
    <citation type="submission" date="2019-11" db="EMBL/GenBank/DDBJ databases">
        <title>Novel species isolated from a subtropical stream in China.</title>
        <authorList>
            <person name="Lu H."/>
        </authorList>
    </citation>
    <scope>NUCLEOTIDE SEQUENCE [LARGE SCALE GENOMIC DNA]</scope>
    <source>
        <strain evidence="2 3">FT26W</strain>
    </source>
</reference>
<evidence type="ECO:0000313" key="2">
    <source>
        <dbReference type="EMBL" id="MRW82893.1"/>
    </source>
</evidence>
<protein>
    <submittedName>
        <fullName evidence="2">P22 coat-protein 5 family protein</fullName>
    </submittedName>
</protein>
<evidence type="ECO:0000313" key="3">
    <source>
        <dbReference type="Proteomes" id="UP000439986"/>
    </source>
</evidence>
<proteinExistence type="predicted"/>
<gene>
    <name evidence="2" type="ORF">GJ698_02160</name>
</gene>
<comment type="caution">
    <text evidence="2">The sequence shown here is derived from an EMBL/GenBank/DDBJ whole genome shotgun (WGS) entry which is preliminary data.</text>
</comment>
<name>A0A844CRI8_9BURK</name>